<reference evidence="1" key="1">
    <citation type="submission" date="2019-08" db="EMBL/GenBank/DDBJ databases">
        <title>The improved chromosome-level genome for the pearl oyster Pinctada fucata martensii using PacBio sequencing and Hi-C.</title>
        <authorList>
            <person name="Zheng Z."/>
        </authorList>
    </citation>
    <scope>NUCLEOTIDE SEQUENCE</scope>
    <source>
        <strain evidence="1">ZZ-2019</strain>
        <tissue evidence="1">Adductor muscle</tissue>
    </source>
</reference>
<dbReference type="AlphaFoldDB" id="A0AA88Y7C5"/>
<evidence type="ECO:0000313" key="1">
    <source>
        <dbReference type="EMBL" id="KAK3099447.1"/>
    </source>
</evidence>
<dbReference type="Proteomes" id="UP001186944">
    <property type="component" value="Unassembled WGS sequence"/>
</dbReference>
<protein>
    <submittedName>
        <fullName evidence="1">Uncharacterized protein</fullName>
    </submittedName>
</protein>
<accession>A0AA88Y7C5</accession>
<dbReference type="PANTHER" id="PTHR47456">
    <property type="entry name" value="PHD-TYPE DOMAIN-CONTAINING PROTEIN"/>
    <property type="match status" value="1"/>
</dbReference>
<dbReference type="InterPro" id="IPR038765">
    <property type="entry name" value="Papain-like_cys_pep_sf"/>
</dbReference>
<dbReference type="PANTHER" id="PTHR47456:SF1">
    <property type="entry name" value="PHD-TYPE DOMAIN-CONTAINING PROTEIN"/>
    <property type="match status" value="1"/>
</dbReference>
<gene>
    <name evidence="1" type="ORF">FSP39_004470</name>
</gene>
<name>A0AA88Y7C5_PINIB</name>
<keyword evidence="2" id="KW-1185">Reference proteome</keyword>
<dbReference type="SUPFAM" id="SSF54001">
    <property type="entry name" value="Cysteine proteinases"/>
    <property type="match status" value="1"/>
</dbReference>
<organism evidence="1 2">
    <name type="scientific">Pinctada imbricata</name>
    <name type="common">Atlantic pearl-oyster</name>
    <name type="synonym">Pinctada martensii</name>
    <dbReference type="NCBI Taxonomy" id="66713"/>
    <lineage>
        <taxon>Eukaryota</taxon>
        <taxon>Metazoa</taxon>
        <taxon>Spiralia</taxon>
        <taxon>Lophotrochozoa</taxon>
        <taxon>Mollusca</taxon>
        <taxon>Bivalvia</taxon>
        <taxon>Autobranchia</taxon>
        <taxon>Pteriomorphia</taxon>
        <taxon>Pterioida</taxon>
        <taxon>Pterioidea</taxon>
        <taxon>Pteriidae</taxon>
        <taxon>Pinctada</taxon>
    </lineage>
</organism>
<evidence type="ECO:0000313" key="2">
    <source>
        <dbReference type="Proteomes" id="UP001186944"/>
    </source>
</evidence>
<dbReference type="EMBL" id="VSWD01000006">
    <property type="protein sequence ID" value="KAK3099447.1"/>
    <property type="molecule type" value="Genomic_DNA"/>
</dbReference>
<sequence length="324" mass="37522">MKRLMQIFSKNELLPSNETSSISRRFHPTDKDVRNYMALYKQKSSRFLSNDQENLKQKIRQWRDTFPDDNFYLRTSQEGQFLFVQQTQWQRRLLGLYDPELNTVCKLRPDCSEHSANFLMDDPEKPTCSISPPLPPRDNCSRKIIKCKELLKHIESSMYNMTHDDLSIAQERLEILSSDFQEDGLPILKKPTKQKRKWNKSPLKQKKQKVWQGVINMDSMRHGLHVSECNDTLSVKQEVSKMWMQGESTHYIVSKCAGINITDEDIISLRGDGWLTDQVMDAYIGALVQAEVDKGRKILQIVSGTMTSILDGHCESNMTLISVS</sequence>
<comment type="caution">
    <text evidence="1">The sequence shown here is derived from an EMBL/GenBank/DDBJ whole genome shotgun (WGS) entry which is preliminary data.</text>
</comment>
<dbReference type="Gene3D" id="3.40.395.10">
    <property type="entry name" value="Adenoviral Proteinase, Chain A"/>
    <property type="match status" value="1"/>
</dbReference>
<proteinExistence type="predicted"/>